<dbReference type="OrthoDB" id="9806954at2"/>
<dbReference type="PANTHER" id="PTHR11059">
    <property type="entry name" value="DNA REPAIR PROTEIN RECN"/>
    <property type="match status" value="1"/>
</dbReference>
<dbReference type="GO" id="GO:0009432">
    <property type="term" value="P:SOS response"/>
    <property type="evidence" value="ECO:0007669"/>
    <property type="project" value="TreeGrafter"/>
</dbReference>
<comment type="function">
    <text evidence="1 9">May be involved in recombinational repair of damaged DNA.</text>
</comment>
<evidence type="ECO:0000256" key="2">
    <source>
        <dbReference type="ARBA" id="ARBA00009441"/>
    </source>
</evidence>
<evidence type="ECO:0000259" key="11">
    <source>
        <dbReference type="Pfam" id="PF02463"/>
    </source>
</evidence>
<dbReference type="PANTHER" id="PTHR11059:SF0">
    <property type="entry name" value="DNA REPAIR PROTEIN RECN"/>
    <property type="match status" value="1"/>
</dbReference>
<dbReference type="GO" id="GO:0006281">
    <property type="term" value="P:DNA repair"/>
    <property type="evidence" value="ECO:0007669"/>
    <property type="project" value="UniProtKB-KW"/>
</dbReference>
<dbReference type="AlphaFoldDB" id="A0A4R4EC08"/>
<comment type="similarity">
    <text evidence="2 9">Belongs to the RecN family.</text>
</comment>
<dbReference type="Proteomes" id="UP000295418">
    <property type="component" value="Unassembled WGS sequence"/>
</dbReference>
<dbReference type="SUPFAM" id="SSF52540">
    <property type="entry name" value="P-loop containing nucleoside triphosphate hydrolases"/>
    <property type="match status" value="2"/>
</dbReference>
<name>A0A4R4EC08_9BACL</name>
<dbReference type="GO" id="GO:0006310">
    <property type="term" value="P:DNA recombination"/>
    <property type="evidence" value="ECO:0007669"/>
    <property type="project" value="InterPro"/>
</dbReference>
<keyword evidence="13" id="KW-1185">Reference proteome</keyword>
<evidence type="ECO:0000256" key="9">
    <source>
        <dbReference type="PIRNR" id="PIRNR003128"/>
    </source>
</evidence>
<reference evidence="12 13" key="1">
    <citation type="submission" date="2019-03" db="EMBL/GenBank/DDBJ databases">
        <authorList>
            <person name="Kim M.K.M."/>
        </authorList>
    </citation>
    <scope>NUCLEOTIDE SEQUENCE [LARGE SCALE GENOMIC DNA]</scope>
    <source>
        <strain evidence="12 13">18JY21-1</strain>
    </source>
</reference>
<dbReference type="InterPro" id="IPR027417">
    <property type="entry name" value="P-loop_NTPase"/>
</dbReference>
<keyword evidence="6" id="KW-0067">ATP-binding</keyword>
<organism evidence="12 13">
    <name type="scientific">Paenibacillus albiflavus</name>
    <dbReference type="NCBI Taxonomy" id="2545760"/>
    <lineage>
        <taxon>Bacteria</taxon>
        <taxon>Bacillati</taxon>
        <taxon>Bacillota</taxon>
        <taxon>Bacilli</taxon>
        <taxon>Bacillales</taxon>
        <taxon>Paenibacillaceae</taxon>
        <taxon>Paenibacillus</taxon>
    </lineage>
</organism>
<feature type="domain" description="RecF/RecN/SMC N-terminal" evidence="11">
    <location>
        <begin position="2"/>
        <end position="523"/>
    </location>
</feature>
<keyword evidence="10" id="KW-0175">Coiled coil</keyword>
<evidence type="ECO:0000313" key="13">
    <source>
        <dbReference type="Proteomes" id="UP000295418"/>
    </source>
</evidence>
<accession>A0A4R4EC08</accession>
<keyword evidence="4" id="KW-0547">Nucleotide-binding</keyword>
<dbReference type="GO" id="GO:0005524">
    <property type="term" value="F:ATP binding"/>
    <property type="evidence" value="ECO:0007669"/>
    <property type="project" value="UniProtKB-KW"/>
</dbReference>
<dbReference type="InterPro" id="IPR004604">
    <property type="entry name" value="DNA_recomb/repair_RecN"/>
</dbReference>
<keyword evidence="5 9" id="KW-0227">DNA damage</keyword>
<comment type="caution">
    <text evidence="12">The sequence shown here is derived from an EMBL/GenBank/DDBJ whole genome shotgun (WGS) entry which is preliminary data.</text>
</comment>
<evidence type="ECO:0000256" key="4">
    <source>
        <dbReference type="ARBA" id="ARBA00022741"/>
    </source>
</evidence>
<dbReference type="FunFam" id="3.40.50.300:FF:000319">
    <property type="entry name" value="DNA repair protein RecN"/>
    <property type="match status" value="1"/>
</dbReference>
<gene>
    <name evidence="12" type="primary">recN</name>
    <name evidence="12" type="ORF">E0485_10760</name>
</gene>
<evidence type="ECO:0000256" key="10">
    <source>
        <dbReference type="SAM" id="Coils"/>
    </source>
</evidence>
<evidence type="ECO:0000313" key="12">
    <source>
        <dbReference type="EMBL" id="TCZ77464.1"/>
    </source>
</evidence>
<dbReference type="EMBL" id="SKFG01000009">
    <property type="protein sequence ID" value="TCZ77464.1"/>
    <property type="molecule type" value="Genomic_DNA"/>
</dbReference>
<evidence type="ECO:0000256" key="5">
    <source>
        <dbReference type="ARBA" id="ARBA00022763"/>
    </source>
</evidence>
<keyword evidence="7 9" id="KW-0234">DNA repair</keyword>
<feature type="coiled-coil region" evidence="10">
    <location>
        <begin position="332"/>
        <end position="366"/>
    </location>
</feature>
<proteinExistence type="inferred from homology"/>
<evidence type="ECO:0000256" key="1">
    <source>
        <dbReference type="ARBA" id="ARBA00003618"/>
    </source>
</evidence>
<dbReference type="GO" id="GO:0043590">
    <property type="term" value="C:bacterial nucleoid"/>
    <property type="evidence" value="ECO:0007669"/>
    <property type="project" value="TreeGrafter"/>
</dbReference>
<sequence length="577" mass="64809">MLSELSIRNLAVIEQVHIHCKTGFHVLTGETGAGKSIIIDALSLIVGARGSSDLVRYGSDKAEIEASFEIDSSHPIWNVLESLGIKGHADEKLIIRREITAQGKSSARINGQIVNLTMLRDVGECLVNIHGQHEHQSLLHTEQHIHLLDSYGEQEIQPAKDAYAASYNVYVQLRKELLELRDNSMQALQMTDLYRFQVDEISAAKLKVGEDEALTDERSKLANSEKLHTSVSDAYDLLYGTGASITSVSKALNRLNEIMKFDNSVLQPLQEQLQNAYYQLEDVAYGLRDYRESIEFNPNRLDQIEDRLDTISTLRKKYGATVPDVLQYLSTIQAELNTIENKDSLIEELENKLVKEEVTLAKAALELSERRRDIAVRLAAEIESELRDLHMERTVFKVHIGQAETNQDEGIYCDGMHYKFSRDGIDQIEFMMSPNPGEPLRSLAKIASGGELSRIMLALKTIFARIDRVPVLVFDEVDTGVSGRAAQAIAEKMSQLSRYCQVFSITHLPQVASMADVHYSIHKDVEDGRTFTKVTDLDDSNRIEELARMLGGAVVTETTMQHSHEMLVLANEKKSRI</sequence>
<dbReference type="Pfam" id="PF02463">
    <property type="entry name" value="SMC_N"/>
    <property type="match status" value="1"/>
</dbReference>
<dbReference type="FunFam" id="3.40.50.300:FF:000356">
    <property type="entry name" value="DNA repair protein RecN"/>
    <property type="match status" value="1"/>
</dbReference>
<dbReference type="RefSeq" id="WP_132418035.1">
    <property type="nucleotide sequence ID" value="NZ_SKFG01000009.1"/>
</dbReference>
<dbReference type="Gene3D" id="3.40.50.300">
    <property type="entry name" value="P-loop containing nucleotide triphosphate hydrolases"/>
    <property type="match status" value="2"/>
</dbReference>
<evidence type="ECO:0000256" key="3">
    <source>
        <dbReference type="ARBA" id="ARBA00021315"/>
    </source>
</evidence>
<dbReference type="NCBIfam" id="TIGR00634">
    <property type="entry name" value="recN"/>
    <property type="match status" value="1"/>
</dbReference>
<evidence type="ECO:0000256" key="6">
    <source>
        <dbReference type="ARBA" id="ARBA00022840"/>
    </source>
</evidence>
<dbReference type="PIRSF" id="PIRSF003128">
    <property type="entry name" value="RecN"/>
    <property type="match status" value="1"/>
</dbReference>
<evidence type="ECO:0000256" key="7">
    <source>
        <dbReference type="ARBA" id="ARBA00023204"/>
    </source>
</evidence>
<dbReference type="CDD" id="cd03241">
    <property type="entry name" value="ABC_RecN"/>
    <property type="match status" value="2"/>
</dbReference>
<evidence type="ECO:0000256" key="8">
    <source>
        <dbReference type="ARBA" id="ARBA00033408"/>
    </source>
</evidence>
<protein>
    <recommendedName>
        <fullName evidence="3 9">DNA repair protein RecN</fullName>
    </recommendedName>
    <alternativeName>
        <fullName evidence="8 9">Recombination protein N</fullName>
    </alternativeName>
</protein>
<dbReference type="InterPro" id="IPR003395">
    <property type="entry name" value="RecF/RecN/SMC_N"/>
</dbReference>